<dbReference type="SUPFAM" id="SSF53383">
    <property type="entry name" value="PLP-dependent transferases"/>
    <property type="match status" value="1"/>
</dbReference>
<organism evidence="2 3">
    <name type="scientific">Lacibacterium aquatile</name>
    <dbReference type="NCBI Taxonomy" id="1168082"/>
    <lineage>
        <taxon>Bacteria</taxon>
        <taxon>Pseudomonadati</taxon>
        <taxon>Pseudomonadota</taxon>
        <taxon>Alphaproteobacteria</taxon>
        <taxon>Rhodospirillales</taxon>
        <taxon>Rhodospirillaceae</taxon>
    </lineage>
</organism>
<gene>
    <name evidence="2" type="ORF">ACFSM5_13230</name>
</gene>
<keyword evidence="3" id="KW-1185">Reference proteome</keyword>
<dbReference type="Pfam" id="PF01041">
    <property type="entry name" value="DegT_DnrJ_EryC1"/>
    <property type="match status" value="1"/>
</dbReference>
<comment type="similarity">
    <text evidence="1">Belongs to the DegT/DnrJ/EryC1 family.</text>
</comment>
<dbReference type="PIRSF" id="PIRSF000390">
    <property type="entry name" value="PLP_StrS"/>
    <property type="match status" value="1"/>
</dbReference>
<evidence type="ECO:0000256" key="1">
    <source>
        <dbReference type="RuleBase" id="RU004508"/>
    </source>
</evidence>
<dbReference type="RefSeq" id="WP_379876901.1">
    <property type="nucleotide sequence ID" value="NZ_JBHUIP010000012.1"/>
</dbReference>
<dbReference type="PANTHER" id="PTHR30244:SF42">
    <property type="entry name" value="UDP-2-ACETAMIDO-2-DEOXY-3-OXO-D-GLUCURONATE AMINOTRANSFERASE"/>
    <property type="match status" value="1"/>
</dbReference>
<dbReference type="CDD" id="cd00616">
    <property type="entry name" value="AHBA_syn"/>
    <property type="match status" value="1"/>
</dbReference>
<proteinExistence type="inferred from homology"/>
<keyword evidence="1" id="KW-0663">Pyridoxal phosphate</keyword>
<accession>A0ABW5DRU4</accession>
<reference evidence="3" key="1">
    <citation type="journal article" date="2019" name="Int. J. Syst. Evol. Microbiol.">
        <title>The Global Catalogue of Microorganisms (GCM) 10K type strain sequencing project: providing services to taxonomists for standard genome sequencing and annotation.</title>
        <authorList>
            <consortium name="The Broad Institute Genomics Platform"/>
            <consortium name="The Broad Institute Genome Sequencing Center for Infectious Disease"/>
            <person name="Wu L."/>
            <person name="Ma J."/>
        </authorList>
    </citation>
    <scope>NUCLEOTIDE SEQUENCE [LARGE SCALE GENOMIC DNA]</scope>
    <source>
        <strain evidence="3">CGMCC 1.19062</strain>
    </source>
</reference>
<dbReference type="GO" id="GO:0008483">
    <property type="term" value="F:transaminase activity"/>
    <property type="evidence" value="ECO:0007669"/>
    <property type="project" value="UniProtKB-KW"/>
</dbReference>
<dbReference type="InterPro" id="IPR015421">
    <property type="entry name" value="PyrdxlP-dep_Trfase_major"/>
</dbReference>
<dbReference type="Gene3D" id="3.90.1150.10">
    <property type="entry name" value="Aspartate Aminotransferase, domain 1"/>
    <property type="match status" value="1"/>
</dbReference>
<sequence>MTSLPARPAEPIAFVDLKAQRRRLGSAVDQAILAVVDHGGYISGPEVTQLESELARWGDSKHVISCASGTDALIMVLMAKGVKAGDAVFCPSFTFAATTEAIALVGATPVYCEVSADDFNMTVESLKAAIPVAKAAGLNPVGIIPVDLFGQAADYPAINAIAAENGMWVMADAAQSFGARLDNRPIGALADVTTTSFFPAKPLGCYGDGGAIFCDDDELALLLKSIRVHGQSPADKYENVRLGLTARLDTMQAAVLIEKLRIFESEIEARDAVAERYHAALADLTQVPRLVQGRTSVWAQYTIQVKNRDAVQAALKDVGVPTMVYYSRPQHTQPPYQYGLVSTTGLAVTERLSKECLSLPMHPYLATDVQDYIIAATRQAILANR</sequence>
<dbReference type="EMBL" id="JBHUIP010000012">
    <property type="protein sequence ID" value="MFD2263858.1"/>
    <property type="molecule type" value="Genomic_DNA"/>
</dbReference>
<keyword evidence="2" id="KW-0808">Transferase</keyword>
<protein>
    <submittedName>
        <fullName evidence="2">DegT/DnrJ/EryC1/StrS family aminotransferase</fullName>
    </submittedName>
</protein>
<dbReference type="InterPro" id="IPR000653">
    <property type="entry name" value="DegT/StrS_aminotransferase"/>
</dbReference>
<keyword evidence="2" id="KW-0032">Aminotransferase</keyword>
<dbReference type="InterPro" id="IPR015422">
    <property type="entry name" value="PyrdxlP-dep_Trfase_small"/>
</dbReference>
<dbReference type="Gene3D" id="3.40.640.10">
    <property type="entry name" value="Type I PLP-dependent aspartate aminotransferase-like (Major domain)"/>
    <property type="match status" value="1"/>
</dbReference>
<evidence type="ECO:0000313" key="3">
    <source>
        <dbReference type="Proteomes" id="UP001597295"/>
    </source>
</evidence>
<dbReference type="Proteomes" id="UP001597295">
    <property type="component" value="Unassembled WGS sequence"/>
</dbReference>
<comment type="caution">
    <text evidence="2">The sequence shown here is derived from an EMBL/GenBank/DDBJ whole genome shotgun (WGS) entry which is preliminary data.</text>
</comment>
<dbReference type="InterPro" id="IPR015424">
    <property type="entry name" value="PyrdxlP-dep_Trfase"/>
</dbReference>
<evidence type="ECO:0000313" key="2">
    <source>
        <dbReference type="EMBL" id="MFD2263858.1"/>
    </source>
</evidence>
<name>A0ABW5DRU4_9PROT</name>
<dbReference type="PANTHER" id="PTHR30244">
    <property type="entry name" value="TRANSAMINASE"/>
    <property type="match status" value="1"/>
</dbReference>